<evidence type="ECO:0000313" key="2">
    <source>
        <dbReference type="EnsemblPlants" id="PGSC0003DMT400088518"/>
    </source>
</evidence>
<dbReference type="PaxDb" id="4113-PGSC0003DMT400088518"/>
<dbReference type="Proteomes" id="UP000011115">
    <property type="component" value="Unassembled WGS sequence"/>
</dbReference>
<evidence type="ECO:0008006" key="4">
    <source>
        <dbReference type="Google" id="ProtNLM"/>
    </source>
</evidence>
<protein>
    <recommendedName>
        <fullName evidence="4">Integrase core domain containing protein</fullName>
    </recommendedName>
</protein>
<dbReference type="Gramene" id="PGSC0003DMT400088518">
    <property type="protein sequence ID" value="PGSC0003DMT400088518"/>
    <property type="gene ID" value="PGSC0003DMG400038089"/>
</dbReference>
<evidence type="ECO:0000256" key="1">
    <source>
        <dbReference type="SAM" id="MobiDB-lite"/>
    </source>
</evidence>
<dbReference type="EnsemblPlants" id="PGSC0003DMT400088518">
    <property type="protein sequence ID" value="PGSC0003DMT400088518"/>
    <property type="gene ID" value="PGSC0003DMG400038089"/>
</dbReference>
<keyword evidence="3" id="KW-1185">Reference proteome</keyword>
<sequence length="132" mass="14233">MNNQGVPVNPIGGNPSDEVELQHPRVVGGDNQVPAENQLGDTLRVQDPPGPRLHDNYRSNVNIADSDGPLVLPPLPPGNTFVVNSSLMQILKAKGFFSGLPMEDPHAHIAKLMVVCKRCVGQPDLDMDVIEL</sequence>
<organism evidence="2 3">
    <name type="scientific">Solanum tuberosum</name>
    <name type="common">Potato</name>
    <dbReference type="NCBI Taxonomy" id="4113"/>
    <lineage>
        <taxon>Eukaryota</taxon>
        <taxon>Viridiplantae</taxon>
        <taxon>Streptophyta</taxon>
        <taxon>Embryophyta</taxon>
        <taxon>Tracheophyta</taxon>
        <taxon>Spermatophyta</taxon>
        <taxon>Magnoliopsida</taxon>
        <taxon>eudicotyledons</taxon>
        <taxon>Gunneridae</taxon>
        <taxon>Pentapetalae</taxon>
        <taxon>asterids</taxon>
        <taxon>lamiids</taxon>
        <taxon>Solanales</taxon>
        <taxon>Solanaceae</taxon>
        <taxon>Solanoideae</taxon>
        <taxon>Solaneae</taxon>
        <taxon>Solanum</taxon>
    </lineage>
</organism>
<accession>M1DG53</accession>
<reference evidence="2" key="2">
    <citation type="submission" date="2015-06" db="UniProtKB">
        <authorList>
            <consortium name="EnsemblPlants"/>
        </authorList>
    </citation>
    <scope>IDENTIFICATION</scope>
    <source>
        <strain evidence="2">DM1-3 516 R44</strain>
    </source>
</reference>
<feature type="region of interest" description="Disordered" evidence="1">
    <location>
        <begin position="1"/>
        <end position="21"/>
    </location>
</feature>
<evidence type="ECO:0000313" key="3">
    <source>
        <dbReference type="Proteomes" id="UP000011115"/>
    </source>
</evidence>
<dbReference type="InParanoid" id="M1DG53"/>
<dbReference type="AlphaFoldDB" id="M1DG53"/>
<reference evidence="3" key="1">
    <citation type="journal article" date="2011" name="Nature">
        <title>Genome sequence and analysis of the tuber crop potato.</title>
        <authorList>
            <consortium name="The Potato Genome Sequencing Consortium"/>
        </authorList>
    </citation>
    <scope>NUCLEOTIDE SEQUENCE [LARGE SCALE GENOMIC DNA]</scope>
    <source>
        <strain evidence="3">cv. DM1-3 516 R44</strain>
    </source>
</reference>
<dbReference type="HOGENOM" id="CLU_134708_0_0_1"/>
<proteinExistence type="predicted"/>
<name>M1DG53_SOLTU</name>